<feature type="domain" description="Membrane insertase YidC/Oxa/ALB C-terminal" evidence="9">
    <location>
        <begin position="58"/>
        <end position="299"/>
    </location>
</feature>
<dbReference type="OrthoDB" id="2148490at2759"/>
<feature type="transmembrane region" description="Helical" evidence="8">
    <location>
        <begin position="58"/>
        <end position="80"/>
    </location>
</feature>
<reference evidence="10 11" key="1">
    <citation type="submission" date="2016-03" db="EMBL/GenBank/DDBJ databases">
        <authorList>
            <person name="Ploux O."/>
        </authorList>
    </citation>
    <scope>NUCLEOTIDE SEQUENCE [LARGE SCALE GENOMIC DNA]</scope>
    <source>
        <strain evidence="10 11">UAMH 11012</strain>
    </source>
</reference>
<evidence type="ECO:0000313" key="10">
    <source>
        <dbReference type="EMBL" id="CZR69367.1"/>
    </source>
</evidence>
<accession>A0A1L7XWI6</accession>
<dbReference type="Proteomes" id="UP000184330">
    <property type="component" value="Unassembled WGS sequence"/>
</dbReference>
<comment type="subcellular location">
    <subcellularLocation>
        <location evidence="1 6">Membrane</location>
        <topology evidence="1 6">Multi-pass membrane protein</topology>
    </subcellularLocation>
</comment>
<keyword evidence="4 8" id="KW-1133">Transmembrane helix</keyword>
<comment type="similarity">
    <text evidence="2 6">Belongs to the OXA1/ALB3/YidC family.</text>
</comment>
<organism evidence="10 11">
    <name type="scientific">Phialocephala subalpina</name>
    <dbReference type="NCBI Taxonomy" id="576137"/>
    <lineage>
        <taxon>Eukaryota</taxon>
        <taxon>Fungi</taxon>
        <taxon>Dikarya</taxon>
        <taxon>Ascomycota</taxon>
        <taxon>Pezizomycotina</taxon>
        <taxon>Leotiomycetes</taxon>
        <taxon>Helotiales</taxon>
        <taxon>Mollisiaceae</taxon>
        <taxon>Phialocephala</taxon>
        <taxon>Phialocephala fortinii species complex</taxon>
    </lineage>
</organism>
<evidence type="ECO:0000256" key="7">
    <source>
        <dbReference type="SAM" id="MobiDB-lite"/>
    </source>
</evidence>
<dbReference type="PANTHER" id="PTHR12428:SF65">
    <property type="entry name" value="CYTOCHROME C OXIDASE ASSEMBLY PROTEIN COX18, MITOCHONDRIAL"/>
    <property type="match status" value="1"/>
</dbReference>
<evidence type="ECO:0000256" key="6">
    <source>
        <dbReference type="RuleBase" id="RU003945"/>
    </source>
</evidence>
<feature type="compositionally biased region" description="Polar residues" evidence="7">
    <location>
        <begin position="18"/>
        <end position="27"/>
    </location>
</feature>
<evidence type="ECO:0000256" key="5">
    <source>
        <dbReference type="ARBA" id="ARBA00023136"/>
    </source>
</evidence>
<dbReference type="EMBL" id="FJOG01000069">
    <property type="protein sequence ID" value="CZR69367.1"/>
    <property type="molecule type" value="Genomic_DNA"/>
</dbReference>
<dbReference type="GO" id="GO:0032979">
    <property type="term" value="P:protein insertion into mitochondrial inner membrane from matrix"/>
    <property type="evidence" value="ECO:0007669"/>
    <property type="project" value="TreeGrafter"/>
</dbReference>
<evidence type="ECO:0000256" key="2">
    <source>
        <dbReference type="ARBA" id="ARBA00009877"/>
    </source>
</evidence>
<evidence type="ECO:0000256" key="8">
    <source>
        <dbReference type="SAM" id="Phobius"/>
    </source>
</evidence>
<gene>
    <name evidence="10" type="ORF">PAC_19267</name>
</gene>
<evidence type="ECO:0000259" key="9">
    <source>
        <dbReference type="Pfam" id="PF02096"/>
    </source>
</evidence>
<evidence type="ECO:0000256" key="3">
    <source>
        <dbReference type="ARBA" id="ARBA00022692"/>
    </source>
</evidence>
<dbReference type="AlphaFoldDB" id="A0A1L7XWI6"/>
<dbReference type="Pfam" id="PF02096">
    <property type="entry name" value="60KD_IMP"/>
    <property type="match status" value="1"/>
</dbReference>
<proteinExistence type="inferred from homology"/>
<dbReference type="GO" id="GO:0005743">
    <property type="term" value="C:mitochondrial inner membrane"/>
    <property type="evidence" value="ECO:0007669"/>
    <property type="project" value="TreeGrafter"/>
</dbReference>
<dbReference type="InterPro" id="IPR028055">
    <property type="entry name" value="YidC/Oxa/ALB_C"/>
</dbReference>
<name>A0A1L7XWI6_9HELO</name>
<dbReference type="PANTHER" id="PTHR12428">
    <property type="entry name" value="OXA1"/>
    <property type="match status" value="1"/>
</dbReference>
<keyword evidence="5 8" id="KW-0472">Membrane</keyword>
<keyword evidence="11" id="KW-1185">Reference proteome</keyword>
<evidence type="ECO:0000256" key="1">
    <source>
        <dbReference type="ARBA" id="ARBA00004141"/>
    </source>
</evidence>
<feature type="region of interest" description="Disordered" evidence="7">
    <location>
        <begin position="1"/>
        <end position="27"/>
    </location>
</feature>
<dbReference type="STRING" id="576137.A0A1L7XWI6"/>
<evidence type="ECO:0000256" key="4">
    <source>
        <dbReference type="ARBA" id="ARBA00022989"/>
    </source>
</evidence>
<keyword evidence="3 6" id="KW-0812">Transmembrane</keyword>
<dbReference type="GO" id="GO:0033617">
    <property type="term" value="P:mitochondrial respiratory chain complex IV assembly"/>
    <property type="evidence" value="ECO:0007669"/>
    <property type="project" value="TreeGrafter"/>
</dbReference>
<feature type="transmembrane region" description="Helical" evidence="8">
    <location>
        <begin position="224"/>
        <end position="241"/>
    </location>
</feature>
<dbReference type="InterPro" id="IPR001708">
    <property type="entry name" value="YidC/ALB3/OXA1/COX18"/>
</dbReference>
<dbReference type="GO" id="GO:0032977">
    <property type="term" value="F:membrane insertase activity"/>
    <property type="evidence" value="ECO:0007669"/>
    <property type="project" value="InterPro"/>
</dbReference>
<feature type="transmembrane region" description="Helical" evidence="8">
    <location>
        <begin position="262"/>
        <end position="286"/>
    </location>
</feature>
<sequence>MIHPRASRASLRPRNPPSFRQQTNRSFHASPKPQFLAEAITASHSALQAVHSLSGLPWALSLPLFALVLRTTLVLPISIFQRRAAQKQVQLQPLIQSWNHVLRKETMAEYGNLGPSVVEKALMGKMRKKRSEVYGRWGCGMWRNWVGLLQMPIFLSVMEAIRKMTGSREGILGMFTSSADNLVEGSGGGDDLASAMGEVLRIPVETSLATEGMLWFPDLLVADPQLVLPFVLSGTILWNVFGGTKGQDLALPSWHMRMKRGIGFVGLLIGPIMLHVPSALLVYWISSSSLALLQAMILERVMPIRPPPKACVPKRPWRTGLGRPVVAGK</sequence>
<feature type="transmembrane region" description="Helical" evidence="8">
    <location>
        <begin position="133"/>
        <end position="155"/>
    </location>
</feature>
<protein>
    <submittedName>
        <fullName evidence="10">Related to COX18 Protein required for activity of mitochondrial cytochrome oxidase</fullName>
    </submittedName>
</protein>
<dbReference type="CDD" id="cd20069">
    <property type="entry name" value="5TM_Oxa1-like"/>
    <property type="match status" value="1"/>
</dbReference>
<evidence type="ECO:0000313" key="11">
    <source>
        <dbReference type="Proteomes" id="UP000184330"/>
    </source>
</evidence>